<dbReference type="PROSITE" id="PS51318">
    <property type="entry name" value="TAT"/>
    <property type="match status" value="1"/>
</dbReference>
<dbReference type="Pfam" id="PF14530">
    <property type="entry name" value="DUF4439"/>
    <property type="match status" value="1"/>
</dbReference>
<dbReference type="SUPFAM" id="SSF47240">
    <property type="entry name" value="Ferritin-like"/>
    <property type="match status" value="1"/>
</dbReference>
<dbReference type="RefSeq" id="WP_179420421.1">
    <property type="nucleotide sequence ID" value="NZ_JACCAB010000001.1"/>
</dbReference>
<name>A0A852WKQ1_9MICO</name>
<comment type="caution">
    <text evidence="3">The sequence shown here is derived from an EMBL/GenBank/DDBJ whole genome shotgun (WGS) entry which is preliminary data.</text>
</comment>
<protein>
    <recommendedName>
        <fullName evidence="2">DUF4439 domain-containing protein</fullName>
    </recommendedName>
</protein>
<evidence type="ECO:0000313" key="4">
    <source>
        <dbReference type="Proteomes" id="UP000573599"/>
    </source>
</evidence>
<dbReference type="EMBL" id="JACCAB010000001">
    <property type="protein sequence ID" value="NYG05852.1"/>
    <property type="molecule type" value="Genomic_DNA"/>
</dbReference>
<proteinExistence type="predicted"/>
<reference evidence="3 4" key="1">
    <citation type="submission" date="2020-07" db="EMBL/GenBank/DDBJ databases">
        <title>Sequencing the genomes of 1000 actinobacteria strains.</title>
        <authorList>
            <person name="Klenk H.-P."/>
        </authorList>
    </citation>
    <scope>NUCLEOTIDE SEQUENCE [LARGE SCALE GENOMIC DNA]</scope>
    <source>
        <strain evidence="3 4">DSM 23987</strain>
    </source>
</reference>
<keyword evidence="4" id="KW-1185">Reference proteome</keyword>
<feature type="compositionally biased region" description="Low complexity" evidence="1">
    <location>
        <begin position="118"/>
        <end position="148"/>
    </location>
</feature>
<dbReference type="InterPro" id="IPR012347">
    <property type="entry name" value="Ferritin-like"/>
</dbReference>
<evidence type="ECO:0000313" key="3">
    <source>
        <dbReference type="EMBL" id="NYG05852.1"/>
    </source>
</evidence>
<dbReference type="Proteomes" id="UP000573599">
    <property type="component" value="Unassembled WGS sequence"/>
</dbReference>
<accession>A0A852WKQ1</accession>
<dbReference type="InterPro" id="IPR029447">
    <property type="entry name" value="DUF4439"/>
</dbReference>
<sequence>MPQDDTRMPACPSRRRVLTLGLGLGLGAVTAGSLAACGIRLEDNAPQLPLIPKRPPVPSESFLLALWRHSEDLAIRAASLRGPATSVPARLAALHRRQVVVLETELLRLGVPATALDAAARSSTRPTGTSTAASTGSKATGAAGTASALHGPKGLGAEEASDLGPTAISSLAKVPTAAIPLVGSVLAQRSAAAALLGAPAPWPGSNWSATSLAASYLESTRAAVYAFQVVAAQSPSGAQHAQALATLATLEARAQDQESLAGASAGPPALGYPLPFPVTTPAAARKLAVQVLTELRASVARDLGSTGGDTGPLGALVQWLADTEVLASRWGVPLSAFPGLT</sequence>
<evidence type="ECO:0000256" key="1">
    <source>
        <dbReference type="SAM" id="MobiDB-lite"/>
    </source>
</evidence>
<feature type="domain" description="DUF4439" evidence="2">
    <location>
        <begin position="217"/>
        <end position="340"/>
    </location>
</feature>
<feature type="region of interest" description="Disordered" evidence="1">
    <location>
        <begin position="118"/>
        <end position="160"/>
    </location>
</feature>
<dbReference type="InterPro" id="IPR006311">
    <property type="entry name" value="TAT_signal"/>
</dbReference>
<dbReference type="Gene3D" id="1.20.1260.10">
    <property type="match status" value="1"/>
</dbReference>
<dbReference type="AlphaFoldDB" id="A0A852WKQ1"/>
<dbReference type="InterPro" id="IPR009078">
    <property type="entry name" value="Ferritin-like_SF"/>
</dbReference>
<evidence type="ECO:0000259" key="2">
    <source>
        <dbReference type="Pfam" id="PF14530"/>
    </source>
</evidence>
<organism evidence="3 4">
    <name type="scientific">Pedococcus badiiscoriae</name>
    <dbReference type="NCBI Taxonomy" id="642776"/>
    <lineage>
        <taxon>Bacteria</taxon>
        <taxon>Bacillati</taxon>
        <taxon>Actinomycetota</taxon>
        <taxon>Actinomycetes</taxon>
        <taxon>Micrococcales</taxon>
        <taxon>Intrasporangiaceae</taxon>
        <taxon>Pedococcus</taxon>
    </lineage>
</organism>
<gene>
    <name evidence="3" type="ORF">BJ986_000339</name>
</gene>